<dbReference type="GO" id="GO:0008380">
    <property type="term" value="P:RNA splicing"/>
    <property type="evidence" value="ECO:0007669"/>
    <property type="project" value="UniProtKB-KW"/>
</dbReference>
<dbReference type="EMBL" id="GEFH01003435">
    <property type="protein sequence ID" value="JAP65146.1"/>
    <property type="molecule type" value="mRNA"/>
</dbReference>
<sequence length="264" mass="30187">MAGEVIVDALPYIDQGYDEPGIREAVMAMVEEETRRYRPTKNYLEHLPQLSLHQFESEIMKTEFERLQSRLPMEMMSMKRYELPQPPAGKTTDVASWAECVDNSSAQLEHQATRIANLELMARYGSEAWKGYNAALVRMLHQLQRQLQELRKEIQEVNWQRKTTQTEAGEKLKHLEASWVSLVSKNFEIERACVELEKEIAGLEADYDAKKKALQSQQAAERSEPADASGQQNKEKPEEEEEMDTAAGQPEPSRETPTDDTGVD</sequence>
<organism evidence="9">
    <name type="scientific">Hyalomma excavatum</name>
    <dbReference type="NCBI Taxonomy" id="257692"/>
    <lineage>
        <taxon>Eukaryota</taxon>
        <taxon>Metazoa</taxon>
        <taxon>Ecdysozoa</taxon>
        <taxon>Arthropoda</taxon>
        <taxon>Chelicerata</taxon>
        <taxon>Arachnida</taxon>
        <taxon>Acari</taxon>
        <taxon>Parasitiformes</taxon>
        <taxon>Ixodida</taxon>
        <taxon>Ixodoidea</taxon>
        <taxon>Ixodidae</taxon>
        <taxon>Hyalomminae</taxon>
        <taxon>Hyalomma</taxon>
    </lineage>
</organism>
<accession>A0A131XHM8</accession>
<name>A0A131XHM8_9ACAR</name>
<dbReference type="InterPro" id="IPR008409">
    <property type="entry name" value="SPF27"/>
</dbReference>
<protein>
    <recommendedName>
        <fullName evidence="3">Pre-mRNA-splicing factor SPF27</fullName>
    </recommendedName>
</protein>
<dbReference type="GO" id="GO:0071013">
    <property type="term" value="C:catalytic step 2 spliceosome"/>
    <property type="evidence" value="ECO:0007669"/>
    <property type="project" value="TreeGrafter"/>
</dbReference>
<keyword evidence="7" id="KW-0539">Nucleus</keyword>
<proteinExistence type="evidence at transcript level"/>
<comment type="subcellular location">
    <subcellularLocation>
        <location evidence="1">Nucleus</location>
    </subcellularLocation>
</comment>
<feature type="region of interest" description="Disordered" evidence="8">
    <location>
        <begin position="210"/>
        <end position="264"/>
    </location>
</feature>
<evidence type="ECO:0000313" key="9">
    <source>
        <dbReference type="EMBL" id="JAP65146.1"/>
    </source>
</evidence>
<evidence type="ECO:0000256" key="5">
    <source>
        <dbReference type="ARBA" id="ARBA00022728"/>
    </source>
</evidence>
<evidence type="ECO:0000256" key="8">
    <source>
        <dbReference type="SAM" id="MobiDB-lite"/>
    </source>
</evidence>
<dbReference type="GO" id="GO:0000974">
    <property type="term" value="C:Prp19 complex"/>
    <property type="evidence" value="ECO:0007669"/>
    <property type="project" value="TreeGrafter"/>
</dbReference>
<evidence type="ECO:0000256" key="1">
    <source>
        <dbReference type="ARBA" id="ARBA00004123"/>
    </source>
</evidence>
<dbReference type="PANTHER" id="PTHR13296:SF0">
    <property type="entry name" value="PRE-MRNA-SPLICING FACTOR SPF27"/>
    <property type="match status" value="1"/>
</dbReference>
<dbReference type="GO" id="GO:0006397">
    <property type="term" value="P:mRNA processing"/>
    <property type="evidence" value="ECO:0007669"/>
    <property type="project" value="UniProtKB-KW"/>
</dbReference>
<keyword evidence="6" id="KW-0508">mRNA splicing</keyword>
<evidence type="ECO:0000256" key="4">
    <source>
        <dbReference type="ARBA" id="ARBA00022664"/>
    </source>
</evidence>
<evidence type="ECO:0000256" key="7">
    <source>
        <dbReference type="ARBA" id="ARBA00023242"/>
    </source>
</evidence>
<reference evidence="9" key="1">
    <citation type="journal article" date="2017" name="Ticks Tick Borne Dis.">
        <title>An insight into the sialome of Hyalomma excavatum.</title>
        <authorList>
            <person name="Ribeiro J.M."/>
            <person name="Slovak M."/>
            <person name="Francischetti I.M."/>
        </authorList>
    </citation>
    <scope>NUCLEOTIDE SEQUENCE</scope>
    <source>
        <strain evidence="9">Samish</strain>
        <tissue evidence="9">Salivary glands</tissue>
    </source>
</reference>
<comment type="similarity">
    <text evidence="2">Belongs to the SPF27 family.</text>
</comment>
<evidence type="ECO:0000256" key="3">
    <source>
        <dbReference type="ARBA" id="ARBA00014158"/>
    </source>
</evidence>
<keyword evidence="4" id="KW-0507">mRNA processing</keyword>
<dbReference type="PANTHER" id="PTHR13296">
    <property type="entry name" value="BCAS2 PROTEIN"/>
    <property type="match status" value="1"/>
</dbReference>
<dbReference type="Pfam" id="PF05700">
    <property type="entry name" value="BCAS2"/>
    <property type="match status" value="1"/>
</dbReference>
<dbReference type="GO" id="GO:0071011">
    <property type="term" value="C:precatalytic spliceosome"/>
    <property type="evidence" value="ECO:0007669"/>
    <property type="project" value="TreeGrafter"/>
</dbReference>
<keyword evidence="5" id="KW-0747">Spliceosome</keyword>
<evidence type="ECO:0000256" key="6">
    <source>
        <dbReference type="ARBA" id="ARBA00023187"/>
    </source>
</evidence>
<dbReference type="AlphaFoldDB" id="A0A131XHM8"/>
<evidence type="ECO:0000256" key="2">
    <source>
        <dbReference type="ARBA" id="ARBA00010788"/>
    </source>
</evidence>